<protein>
    <recommendedName>
        <fullName evidence="4">Lipoprotein</fullName>
    </recommendedName>
</protein>
<reference evidence="2 3" key="1">
    <citation type="submission" date="2024-11" db="EMBL/GenBank/DDBJ databases">
        <title>Identification and Characterization of a Novel Fosfomycin Bacillithiol Transferase FosB8 in Paenibacillus illinoisensis.</title>
        <authorList>
            <person name="Lu W."/>
        </authorList>
    </citation>
    <scope>NUCLEOTIDE SEQUENCE [LARGE SCALE GENOMIC DNA]</scope>
    <source>
        <strain evidence="2 3">WP77</strain>
    </source>
</reference>
<accession>A0ABW8HQC4</accession>
<keyword evidence="3" id="KW-1185">Reference proteome</keyword>
<dbReference type="EMBL" id="JBIYSL010000001">
    <property type="protein sequence ID" value="MFK0521691.1"/>
    <property type="molecule type" value="Genomic_DNA"/>
</dbReference>
<evidence type="ECO:0000313" key="3">
    <source>
        <dbReference type="Proteomes" id="UP001618531"/>
    </source>
</evidence>
<sequence>MKRHSWLFGLMLLSIIIMMTGCFQTEATNETEQSVPNKNTTMTPTQEATIAAEVFKTKEYTIDEVPESPLHEDVVLERYAEMEPYYAERYEDKPVNYSYVLLALKAAQIQQASLQPENMKFTVYQELENYVDLDYTMDLVLDQQNGNLERVPLEGRLSLIKKDGNWLIQADDFDNKAFLKLIPQ</sequence>
<dbReference type="RefSeq" id="WP_402872064.1">
    <property type="nucleotide sequence ID" value="NZ_JBIYSL010000001.1"/>
</dbReference>
<name>A0ABW8HQC4_9BACL</name>
<evidence type="ECO:0000256" key="1">
    <source>
        <dbReference type="SAM" id="SignalP"/>
    </source>
</evidence>
<dbReference type="PROSITE" id="PS51257">
    <property type="entry name" value="PROKAR_LIPOPROTEIN"/>
    <property type="match status" value="1"/>
</dbReference>
<comment type="caution">
    <text evidence="2">The sequence shown here is derived from an EMBL/GenBank/DDBJ whole genome shotgun (WGS) entry which is preliminary data.</text>
</comment>
<gene>
    <name evidence="2" type="ORF">ACINKY_05710</name>
</gene>
<keyword evidence="1" id="KW-0732">Signal</keyword>
<organism evidence="2 3">
    <name type="scientific">Paenibacillus illinoisensis</name>
    <dbReference type="NCBI Taxonomy" id="59845"/>
    <lineage>
        <taxon>Bacteria</taxon>
        <taxon>Bacillati</taxon>
        <taxon>Bacillota</taxon>
        <taxon>Bacilli</taxon>
        <taxon>Bacillales</taxon>
        <taxon>Paenibacillaceae</taxon>
        <taxon>Paenibacillus</taxon>
    </lineage>
</organism>
<proteinExistence type="predicted"/>
<dbReference type="Proteomes" id="UP001618531">
    <property type="component" value="Unassembled WGS sequence"/>
</dbReference>
<evidence type="ECO:0008006" key="4">
    <source>
        <dbReference type="Google" id="ProtNLM"/>
    </source>
</evidence>
<feature type="signal peptide" evidence="1">
    <location>
        <begin position="1"/>
        <end position="27"/>
    </location>
</feature>
<feature type="chain" id="PRO_5047188927" description="Lipoprotein" evidence="1">
    <location>
        <begin position="28"/>
        <end position="184"/>
    </location>
</feature>
<evidence type="ECO:0000313" key="2">
    <source>
        <dbReference type="EMBL" id="MFK0521691.1"/>
    </source>
</evidence>